<name>A0ABU3RPZ2_9BACL</name>
<proteinExistence type="predicted"/>
<evidence type="ECO:0008006" key="4">
    <source>
        <dbReference type="Google" id="ProtNLM"/>
    </source>
</evidence>
<feature type="compositionally biased region" description="Low complexity" evidence="1">
    <location>
        <begin position="31"/>
        <end position="51"/>
    </location>
</feature>
<accession>A0ABU3RPZ2</accession>
<sequence>MGEVFPAVTVLSTGCGLSASKQAGEAASTPSTAVSDSTTKAASTASTVPASSGDKELVIYSAVGFDQVIADAFEKKSGIKVKLVDDSTGHF</sequence>
<dbReference type="SUPFAM" id="SSF53850">
    <property type="entry name" value="Periplasmic binding protein-like II"/>
    <property type="match status" value="1"/>
</dbReference>
<evidence type="ECO:0000256" key="1">
    <source>
        <dbReference type="SAM" id="MobiDB-lite"/>
    </source>
</evidence>
<keyword evidence="3" id="KW-1185">Reference proteome</keyword>
<dbReference type="RefSeq" id="WP_315956166.1">
    <property type="nucleotide sequence ID" value="NZ_JAWCUD010000024.1"/>
</dbReference>
<dbReference type="EMBL" id="JAWCUD010000024">
    <property type="protein sequence ID" value="MDU0206370.1"/>
    <property type="molecule type" value="Genomic_DNA"/>
</dbReference>
<evidence type="ECO:0000313" key="2">
    <source>
        <dbReference type="EMBL" id="MDU0206370.1"/>
    </source>
</evidence>
<reference evidence="2 3" key="1">
    <citation type="submission" date="2023-10" db="EMBL/GenBank/DDBJ databases">
        <title>Paenibacillus strain PFR10 Genome sequencing and assembly.</title>
        <authorList>
            <person name="Kim I."/>
        </authorList>
    </citation>
    <scope>NUCLEOTIDE SEQUENCE [LARGE SCALE GENOMIC DNA]</scope>
    <source>
        <strain evidence="2 3">PFR10</strain>
    </source>
</reference>
<comment type="caution">
    <text evidence="2">The sequence shown here is derived from an EMBL/GenBank/DDBJ whole genome shotgun (WGS) entry which is preliminary data.</text>
</comment>
<protein>
    <recommendedName>
        <fullName evidence="4">Iron ABC transporter substrate-binding protein</fullName>
    </recommendedName>
</protein>
<evidence type="ECO:0000313" key="3">
    <source>
        <dbReference type="Proteomes" id="UP001260980"/>
    </source>
</evidence>
<gene>
    <name evidence="2" type="ORF">RQP52_35465</name>
</gene>
<dbReference type="Gene3D" id="3.40.190.10">
    <property type="entry name" value="Periplasmic binding protein-like II"/>
    <property type="match status" value="1"/>
</dbReference>
<dbReference type="Proteomes" id="UP001260980">
    <property type="component" value="Unassembled WGS sequence"/>
</dbReference>
<organism evidence="2 3">
    <name type="scientific">Paenibacillus violae</name>
    <dbReference type="NCBI Taxonomy" id="3077234"/>
    <lineage>
        <taxon>Bacteria</taxon>
        <taxon>Bacillati</taxon>
        <taxon>Bacillota</taxon>
        <taxon>Bacilli</taxon>
        <taxon>Bacillales</taxon>
        <taxon>Paenibacillaceae</taxon>
        <taxon>Paenibacillus</taxon>
    </lineage>
</organism>
<feature type="region of interest" description="Disordered" evidence="1">
    <location>
        <begin position="21"/>
        <end position="51"/>
    </location>
</feature>